<dbReference type="EMBL" id="JAGYWB010000018">
    <property type="protein sequence ID" value="KAI0491860.1"/>
    <property type="molecule type" value="Genomic_DNA"/>
</dbReference>
<feature type="domain" description="BURP" evidence="3">
    <location>
        <begin position="276"/>
        <end position="492"/>
    </location>
</feature>
<feature type="compositionally biased region" description="Low complexity" evidence="1">
    <location>
        <begin position="143"/>
        <end position="173"/>
    </location>
</feature>
<dbReference type="PROSITE" id="PS51277">
    <property type="entry name" value="BURP"/>
    <property type="match status" value="1"/>
</dbReference>
<dbReference type="InterPro" id="IPR044816">
    <property type="entry name" value="BURP"/>
</dbReference>
<evidence type="ECO:0000259" key="3">
    <source>
        <dbReference type="PROSITE" id="PS51277"/>
    </source>
</evidence>
<evidence type="ECO:0000313" key="4">
    <source>
        <dbReference type="EMBL" id="KAI0491860.1"/>
    </source>
</evidence>
<keyword evidence="5" id="KW-1185">Reference proteome</keyword>
<dbReference type="SMART" id="SM01045">
    <property type="entry name" value="BURP"/>
    <property type="match status" value="1"/>
</dbReference>
<dbReference type="InterPro" id="IPR004873">
    <property type="entry name" value="BURP_dom"/>
</dbReference>
<name>A0A8T3A6L2_DENNO</name>
<dbReference type="AlphaFoldDB" id="A0A8T3A6L2"/>
<dbReference type="OrthoDB" id="780559at2759"/>
<feature type="chain" id="PRO_5035831361" description="BURP domain-containing protein" evidence="2">
    <location>
        <begin position="24"/>
        <end position="493"/>
    </location>
</feature>
<dbReference type="PANTHER" id="PTHR31236:SF2">
    <property type="entry name" value="BURP DOMAIN PROTEIN RD22"/>
    <property type="match status" value="1"/>
</dbReference>
<gene>
    <name evidence="4" type="ORF">KFK09_026121</name>
</gene>
<reference evidence="4" key="1">
    <citation type="journal article" date="2022" name="Front. Genet.">
        <title>Chromosome-Scale Assembly of the Dendrobium nobile Genome Provides Insights Into the Molecular Mechanism of the Biosynthesis of the Medicinal Active Ingredient of Dendrobium.</title>
        <authorList>
            <person name="Xu Q."/>
            <person name="Niu S.-C."/>
            <person name="Li K.-L."/>
            <person name="Zheng P.-J."/>
            <person name="Zhang X.-J."/>
            <person name="Jia Y."/>
            <person name="Liu Y."/>
            <person name="Niu Y.-X."/>
            <person name="Yu L.-H."/>
            <person name="Chen D.-F."/>
            <person name="Zhang G.-Q."/>
        </authorList>
    </citation>
    <scope>NUCLEOTIDE SEQUENCE</scope>
    <source>
        <tissue evidence="4">Leaf</tissue>
    </source>
</reference>
<dbReference type="Pfam" id="PF03181">
    <property type="entry name" value="BURP"/>
    <property type="match status" value="1"/>
</dbReference>
<organism evidence="4 5">
    <name type="scientific">Dendrobium nobile</name>
    <name type="common">Orchid</name>
    <dbReference type="NCBI Taxonomy" id="94219"/>
    <lineage>
        <taxon>Eukaryota</taxon>
        <taxon>Viridiplantae</taxon>
        <taxon>Streptophyta</taxon>
        <taxon>Embryophyta</taxon>
        <taxon>Tracheophyta</taxon>
        <taxon>Spermatophyta</taxon>
        <taxon>Magnoliopsida</taxon>
        <taxon>Liliopsida</taxon>
        <taxon>Asparagales</taxon>
        <taxon>Orchidaceae</taxon>
        <taxon>Epidendroideae</taxon>
        <taxon>Malaxideae</taxon>
        <taxon>Dendrobiinae</taxon>
        <taxon>Dendrobium</taxon>
    </lineage>
</organism>
<evidence type="ECO:0000256" key="2">
    <source>
        <dbReference type="SAM" id="SignalP"/>
    </source>
</evidence>
<evidence type="ECO:0000256" key="1">
    <source>
        <dbReference type="SAM" id="MobiDB-lite"/>
    </source>
</evidence>
<feature type="region of interest" description="Disordered" evidence="1">
    <location>
        <begin position="128"/>
        <end position="232"/>
    </location>
</feature>
<feature type="signal peptide" evidence="2">
    <location>
        <begin position="1"/>
        <end position="23"/>
    </location>
</feature>
<dbReference type="Proteomes" id="UP000829196">
    <property type="component" value="Unassembled WGS sequence"/>
</dbReference>
<proteinExistence type="predicted"/>
<keyword evidence="2" id="KW-0732">Signal</keyword>
<evidence type="ECO:0000313" key="5">
    <source>
        <dbReference type="Proteomes" id="UP000829196"/>
    </source>
</evidence>
<dbReference type="PANTHER" id="PTHR31236">
    <property type="entry name" value="BURP DOMAIN PROTEIN USPL1-LIKE"/>
    <property type="match status" value="1"/>
</dbReference>
<accession>A0A8T3A6L2</accession>
<sequence>MGLFFPLLSSVFLFIIIVGANQADLDPQIYWRTILPHTPMPSAIQQLLQPDVYDNKPDTSVNVGKDGVIVNTGKGTSVNVGEGGVNVNTGKGTSVNVSPGGVGVNTGNSKPGGTTVGVAKGGVNVHTGKGTSVNVGPGGVGVNTGNSKPGDTTVGVGKGGVNVHTGKGTSVNVGPGGVGVNTGNSKPGDTTVGVGKGGVNVDTGKGTSVNVGHGGVGVQTGPTHKPGGTTVNVGKGGVGVDVKPKGKPVLVHVSPFIYNYAATDTQLHDNPAVALFFLRQDLRRGKQFTLQLSDGGGAATAFIPRSSAESVPFSTAELPSILSRFSIPVGSAQAAETEKTLSECEAVPVAGEKKLCATSLESMVDFATTSLGTREVVAVATEGGSSAGERRVYKIGSVRTVAAGGGKGVVSCHPEAYAYAVFFCHATASSEVYEVEMAAEGGGTGVKAVAVCHKDTAGWNPKHLAFRVLNVKPGTVPVCHFLPQDHLVWAEKV</sequence>
<protein>
    <recommendedName>
        <fullName evidence="3">BURP domain-containing protein</fullName>
    </recommendedName>
</protein>
<feature type="compositionally biased region" description="Low complexity" evidence="1">
    <location>
        <begin position="181"/>
        <end position="207"/>
    </location>
</feature>
<comment type="caution">
    <text evidence="4">The sequence shown here is derived from an EMBL/GenBank/DDBJ whole genome shotgun (WGS) entry which is preliminary data.</text>
</comment>